<protein>
    <submittedName>
        <fullName evidence="1">Uncharacterized protein</fullName>
    </submittedName>
</protein>
<name>Q8GWS1_ARATH</name>
<accession>Q8GWS1</accession>
<dbReference type="AlphaFoldDB" id="Q8GWS1"/>
<organism evidence="1">
    <name type="scientific">Arabidopsis thaliana</name>
    <name type="common">Mouse-ear cress</name>
    <dbReference type="NCBI Taxonomy" id="3702"/>
    <lineage>
        <taxon>Eukaryota</taxon>
        <taxon>Viridiplantae</taxon>
        <taxon>Streptophyta</taxon>
        <taxon>Embryophyta</taxon>
        <taxon>Tracheophyta</taxon>
        <taxon>Spermatophyta</taxon>
        <taxon>Magnoliopsida</taxon>
        <taxon>eudicotyledons</taxon>
        <taxon>Gunneridae</taxon>
        <taxon>Pentapetalae</taxon>
        <taxon>rosids</taxon>
        <taxon>malvids</taxon>
        <taxon>Brassicales</taxon>
        <taxon>Brassicaceae</taxon>
        <taxon>Camelineae</taxon>
        <taxon>Arabidopsis</taxon>
    </lineage>
</organism>
<proteinExistence type="evidence at transcript level"/>
<evidence type="ECO:0000313" key="1">
    <source>
        <dbReference type="EMBL" id="BAC43266.1"/>
    </source>
</evidence>
<sequence length="54" mass="5845">MDAEGCCEVLRLTRDSSRCVHGGSWRGVRGGSLSDAVVNSRSVWILDGCSGFWI</sequence>
<reference evidence="1" key="1">
    <citation type="submission" date="2002-11" db="EMBL/GenBank/DDBJ databases">
        <title>Arabidopsis thaliana full-length cDNA.</title>
        <authorList>
            <person name="Seki M."/>
            <person name="Iida K."/>
            <person name="Satou M."/>
            <person name="Sakurai T."/>
            <person name="Akiyama K."/>
            <person name="Ishida J."/>
            <person name="Nakajima M."/>
            <person name="Enju A."/>
            <person name="Kamiya A."/>
            <person name="Narusaka M."/>
            <person name="Carninci P."/>
            <person name="Kawai J."/>
            <person name="Hayashizaki Y."/>
            <person name="Shinozaki K."/>
        </authorList>
    </citation>
    <scope>NUCLEOTIDE SEQUENCE</scope>
</reference>
<dbReference type="EMBL" id="AK118671">
    <property type="protein sequence ID" value="BAC43266.1"/>
    <property type="molecule type" value="mRNA"/>
</dbReference>